<reference evidence="2" key="1">
    <citation type="submission" date="2019-12" db="EMBL/GenBank/DDBJ databases">
        <title>Complete and draft genome sequences of new strains and members of some known species of the genus Rathayibacter isolated from plants.</title>
        <authorList>
            <person name="Tarlachkov S.V."/>
            <person name="Starodumova I.P."/>
            <person name="Dorofeeva L.V."/>
            <person name="Prisyazhnaya N.V."/>
            <person name="Leyn S."/>
            <person name="Zlamal J."/>
            <person name="Elan M."/>
            <person name="Osterman A.L."/>
            <person name="Nadler S."/>
            <person name="Subbotin S.A."/>
            <person name="Evtushenko L.I."/>
        </authorList>
    </citation>
    <scope>NUCLEOTIDE SEQUENCE [LARGE SCALE GENOMIC DNA]</scope>
    <source>
        <strain evidence="2">VKM Ac-2802</strain>
    </source>
</reference>
<dbReference type="EMBL" id="CP047180">
    <property type="protein sequence ID" value="QHC64158.1"/>
    <property type="molecule type" value="Genomic_DNA"/>
</dbReference>
<evidence type="ECO:0000313" key="2">
    <source>
        <dbReference type="Proteomes" id="UP000464597"/>
    </source>
</evidence>
<protein>
    <submittedName>
        <fullName evidence="1">Uncharacterized protein</fullName>
    </submittedName>
</protein>
<gene>
    <name evidence="1" type="ORF">GSU69_16680</name>
</gene>
<dbReference type="Proteomes" id="UP000464597">
    <property type="component" value="Chromosome"/>
</dbReference>
<keyword evidence="2" id="KW-1185">Reference proteome</keyword>
<dbReference type="InterPro" id="IPR006311">
    <property type="entry name" value="TAT_signal"/>
</dbReference>
<organism evidence="1 2">
    <name type="scientific">Rathayibacter festucae</name>
    <dbReference type="NCBI Taxonomy" id="110937"/>
    <lineage>
        <taxon>Bacteria</taxon>
        <taxon>Bacillati</taxon>
        <taxon>Actinomycetota</taxon>
        <taxon>Actinomycetes</taxon>
        <taxon>Micrococcales</taxon>
        <taxon>Microbacteriaceae</taxon>
        <taxon>Rathayibacter</taxon>
    </lineage>
</organism>
<proteinExistence type="predicted"/>
<accession>A0ABX6H3E9</accession>
<name>A0ABX6H3E9_9MICO</name>
<evidence type="ECO:0000313" key="1">
    <source>
        <dbReference type="EMBL" id="QHC64158.1"/>
    </source>
</evidence>
<dbReference type="RefSeq" id="WP_159423597.1">
    <property type="nucleotide sequence ID" value="NZ_CP047180.1"/>
</dbReference>
<dbReference type="PROSITE" id="PS51318">
    <property type="entry name" value="TAT"/>
    <property type="match status" value="1"/>
</dbReference>
<sequence length="282" mass="29497">MSTHPSDSSGPSRRSVTAGAMWSVPVVGAAVAAPLAAASTVPCTSTTMFTQSVVSATNPLTLSATSPTGTTSTIRVTSILAADTTTTPTTDSRNFNLTQNGRVWFAGGTDREAYEMPEDFFGPGLLILNQRRAGPVSTTNAVTTEVPTPGSDSQTLIFEFFDADGKPFDPVDVQLTFLNILSDAAKPGLYWALKSWTTVGFSVAPTSISSSGGNAGVGAGTIADPFRRATADERAFTPTPRYDTFSFRSLPSGSSLVYSQFGGFQGWHNSAITGLGFRTSDC</sequence>